<dbReference type="AlphaFoldDB" id="A0A0P1BPE5"/>
<evidence type="ECO:0000313" key="2">
    <source>
        <dbReference type="EMBL" id="CEH17838.1"/>
    </source>
</evidence>
<proteinExistence type="predicted"/>
<organism evidence="2 3">
    <name type="scientific">Ceraceosorus bombacis</name>
    <dbReference type="NCBI Taxonomy" id="401625"/>
    <lineage>
        <taxon>Eukaryota</taxon>
        <taxon>Fungi</taxon>
        <taxon>Dikarya</taxon>
        <taxon>Basidiomycota</taxon>
        <taxon>Ustilaginomycotina</taxon>
        <taxon>Exobasidiomycetes</taxon>
        <taxon>Ceraceosorales</taxon>
        <taxon>Ceraceosoraceae</taxon>
        <taxon>Ceraceosorus</taxon>
    </lineage>
</organism>
<sequence>MANLDTRKTGRHNQDSGPRHSRHVTALHIPADQTLSSRAKRSCFSACESEAEAHWVTAEGKDMEGKIKMDHEAQRNAQVAPLCPAQATQRERKPQRAADIIHQSVCACTAEFR</sequence>
<evidence type="ECO:0000256" key="1">
    <source>
        <dbReference type="SAM" id="MobiDB-lite"/>
    </source>
</evidence>
<dbReference type="Proteomes" id="UP000054845">
    <property type="component" value="Unassembled WGS sequence"/>
</dbReference>
<keyword evidence="3" id="KW-1185">Reference proteome</keyword>
<evidence type="ECO:0000313" key="3">
    <source>
        <dbReference type="Proteomes" id="UP000054845"/>
    </source>
</evidence>
<name>A0A0P1BPE5_9BASI</name>
<feature type="compositionally biased region" description="Basic and acidic residues" evidence="1">
    <location>
        <begin position="1"/>
        <end position="18"/>
    </location>
</feature>
<dbReference type="EMBL" id="CCYA01000265">
    <property type="protein sequence ID" value="CEH17838.1"/>
    <property type="molecule type" value="Genomic_DNA"/>
</dbReference>
<accession>A0A0P1BPE5</accession>
<protein>
    <submittedName>
        <fullName evidence="2">Uncharacterized protein</fullName>
    </submittedName>
</protein>
<reference evidence="2 3" key="1">
    <citation type="submission" date="2014-09" db="EMBL/GenBank/DDBJ databases">
        <authorList>
            <person name="Magalhaes I.L.F."/>
            <person name="Oliveira U."/>
            <person name="Santos F.R."/>
            <person name="Vidigal T.H.D.A."/>
            <person name="Brescovit A.D."/>
            <person name="Santos A.J."/>
        </authorList>
    </citation>
    <scope>NUCLEOTIDE SEQUENCE [LARGE SCALE GENOMIC DNA]</scope>
</reference>
<feature type="region of interest" description="Disordered" evidence="1">
    <location>
        <begin position="1"/>
        <end position="22"/>
    </location>
</feature>